<organism evidence="3 4">
    <name type="scientific">Nocardia pulmonis</name>
    <dbReference type="NCBI Taxonomy" id="2951408"/>
    <lineage>
        <taxon>Bacteria</taxon>
        <taxon>Bacillati</taxon>
        <taxon>Actinomycetota</taxon>
        <taxon>Actinomycetes</taxon>
        <taxon>Mycobacteriales</taxon>
        <taxon>Nocardiaceae</taxon>
        <taxon>Nocardia</taxon>
    </lineage>
</organism>
<dbReference type="Proteomes" id="UP001139157">
    <property type="component" value="Unassembled WGS sequence"/>
</dbReference>
<dbReference type="RefSeq" id="WP_251918897.1">
    <property type="nucleotide sequence ID" value="NZ_JAMRXG010000035.1"/>
</dbReference>
<protein>
    <submittedName>
        <fullName evidence="3">Uncharacterized protein</fullName>
    </submittedName>
</protein>
<keyword evidence="2" id="KW-1133">Transmembrane helix</keyword>
<evidence type="ECO:0000313" key="3">
    <source>
        <dbReference type="EMBL" id="MCM6779054.1"/>
    </source>
</evidence>
<accession>A0A9X2EDT3</accession>
<dbReference type="EMBL" id="JAMRXG010000035">
    <property type="protein sequence ID" value="MCM6779054.1"/>
    <property type="molecule type" value="Genomic_DNA"/>
</dbReference>
<gene>
    <name evidence="3" type="ORF">NDR86_36815</name>
</gene>
<comment type="caution">
    <text evidence="3">The sequence shown here is derived from an EMBL/GenBank/DDBJ whole genome shotgun (WGS) entry which is preliminary data.</text>
</comment>
<feature type="compositionally biased region" description="Polar residues" evidence="1">
    <location>
        <begin position="236"/>
        <end position="259"/>
    </location>
</feature>
<evidence type="ECO:0000313" key="4">
    <source>
        <dbReference type="Proteomes" id="UP001139157"/>
    </source>
</evidence>
<keyword evidence="2" id="KW-0812">Transmembrane</keyword>
<evidence type="ECO:0000256" key="1">
    <source>
        <dbReference type="SAM" id="MobiDB-lite"/>
    </source>
</evidence>
<feature type="region of interest" description="Disordered" evidence="1">
    <location>
        <begin position="217"/>
        <end position="332"/>
    </location>
</feature>
<proteinExistence type="predicted"/>
<feature type="region of interest" description="Disordered" evidence="1">
    <location>
        <begin position="76"/>
        <end position="139"/>
    </location>
</feature>
<feature type="compositionally biased region" description="Polar residues" evidence="1">
    <location>
        <begin position="77"/>
        <end position="98"/>
    </location>
</feature>
<name>A0A9X2EDT3_9NOCA</name>
<feature type="compositionally biased region" description="Low complexity" evidence="1">
    <location>
        <begin position="260"/>
        <end position="317"/>
    </location>
</feature>
<keyword evidence="2" id="KW-0472">Membrane</keyword>
<dbReference type="AlphaFoldDB" id="A0A9X2EDT3"/>
<feature type="transmembrane region" description="Helical" evidence="2">
    <location>
        <begin position="21"/>
        <end position="38"/>
    </location>
</feature>
<keyword evidence="4" id="KW-1185">Reference proteome</keyword>
<reference evidence="3" key="1">
    <citation type="submission" date="2022-06" db="EMBL/GenBank/DDBJ databases">
        <title>Novel species in genus nocardia.</title>
        <authorList>
            <person name="Li F."/>
        </authorList>
    </citation>
    <scope>NUCLEOTIDE SEQUENCE</scope>
    <source>
        <strain evidence="3">CDC141</strain>
    </source>
</reference>
<feature type="compositionally biased region" description="Gly residues" evidence="1">
    <location>
        <begin position="318"/>
        <end position="332"/>
    </location>
</feature>
<feature type="transmembrane region" description="Helical" evidence="2">
    <location>
        <begin position="44"/>
        <end position="62"/>
    </location>
</feature>
<feature type="transmembrane region" description="Helical" evidence="2">
    <location>
        <begin position="175"/>
        <end position="198"/>
    </location>
</feature>
<sequence>MMSEDQKGKSDKKDGIKPSQVLAAALAAVTAAFLGSTLGVAGTVAGAGIASVVSSVGGELYLRSLRKTKEAALALTEASTRQQAESAQPTRQMPGQRTDSIHPAAPGWAGRPNDRPAGAGPGYQGPWRPPGNRPVAGGGRFVDEERTVMLPQLNSQSPVMSTATGKAQPRRRYSLHWPLIIGTSVAAFVIAILAITGFEGVTGKAISGDHVTTVGHLWDGVSGQPDKSPASKDDQNVQTSESRVPTSTTPQNGSDGTKQPTTTPSTSAPKSSTPSTSTPSSSTPSTSVPKSSAPSTSTPESSHAPRTQNPQPSSGNNAPGGGNQRPGSNGGF</sequence>
<evidence type="ECO:0000256" key="2">
    <source>
        <dbReference type="SAM" id="Phobius"/>
    </source>
</evidence>